<evidence type="ECO:0000256" key="2">
    <source>
        <dbReference type="SAM" id="Phobius"/>
    </source>
</evidence>
<dbReference type="OrthoDB" id="2666783at2759"/>
<evidence type="ECO:0000256" key="1">
    <source>
        <dbReference type="SAM" id="MobiDB-lite"/>
    </source>
</evidence>
<dbReference type="Proteomes" id="UP000714275">
    <property type="component" value="Unassembled WGS sequence"/>
</dbReference>
<dbReference type="EMBL" id="JABBWD010000003">
    <property type="protein sequence ID" value="KAG1782728.1"/>
    <property type="molecule type" value="Genomic_DNA"/>
</dbReference>
<gene>
    <name evidence="3" type="ORF">EV702DRAFT_1192395</name>
</gene>
<dbReference type="AlphaFoldDB" id="A0A9P7A607"/>
<feature type="transmembrane region" description="Helical" evidence="2">
    <location>
        <begin position="15"/>
        <end position="37"/>
    </location>
</feature>
<accession>A0A9P7A607</accession>
<protein>
    <submittedName>
        <fullName evidence="3">Uncharacterized protein</fullName>
    </submittedName>
</protein>
<feature type="region of interest" description="Disordered" evidence="1">
    <location>
        <begin position="412"/>
        <end position="477"/>
    </location>
</feature>
<name>A0A9P7A607_9AGAM</name>
<feature type="transmembrane region" description="Helical" evidence="2">
    <location>
        <begin position="49"/>
        <end position="73"/>
    </location>
</feature>
<evidence type="ECO:0000313" key="3">
    <source>
        <dbReference type="EMBL" id="KAG1782728.1"/>
    </source>
</evidence>
<sequence>MAPNTLSNRFRKFRLTVLAFASILSLIWSIIIAVYMGNNWSGYNSGERGFLLSLIALDFVGSILLYLMIVVQYQFWPDAARTIVLLGLHVAGAVVFMILSPKFPCSAFGSTANCHAMTMAVLIGSWVISALMLLYVICLPFVALIPRTPSPTQADDLEKRPDVAEVADDMRISHASSASQAWLLKHFEGMSPEVSASELPSSPHIPAARKVPSNALPLPSLEMPQQATGDDHIELETSSATSVYSDASPRSSVARTIRALDDADRSLNASRSSSPRQYPRRSDSLQSSALPNRFVGETLDANRDSVASSFYGSTYEFPTVSVPLAEPPHRTLSVITGSSASVYSQSTIPARAKTTSPANASTNLLASPSMSRSPGHLSVHSMIASVHDHAEHQSAGGDYDTPNNGFLSPPLTALPTPRLSTGSNEPTFELHLSDVPRRDSKDKLSDFPRDVVQDPVQHPTLVRPSLQHLRTDSSNSNVDLDEWRRLVLSAAGRKQ</sequence>
<feature type="transmembrane region" description="Helical" evidence="2">
    <location>
        <begin position="79"/>
        <end position="99"/>
    </location>
</feature>
<reference evidence="3" key="1">
    <citation type="journal article" date="2020" name="New Phytol.">
        <title>Comparative genomics reveals dynamic genome evolution in host specialist ectomycorrhizal fungi.</title>
        <authorList>
            <person name="Lofgren L.A."/>
            <person name="Nguyen N.H."/>
            <person name="Vilgalys R."/>
            <person name="Ruytinx J."/>
            <person name="Liao H.L."/>
            <person name="Branco S."/>
            <person name="Kuo A."/>
            <person name="LaButti K."/>
            <person name="Lipzen A."/>
            <person name="Andreopoulos W."/>
            <person name="Pangilinan J."/>
            <person name="Riley R."/>
            <person name="Hundley H."/>
            <person name="Na H."/>
            <person name="Barry K."/>
            <person name="Grigoriev I.V."/>
            <person name="Stajich J.E."/>
            <person name="Kennedy P.G."/>
        </authorList>
    </citation>
    <scope>NUCLEOTIDE SEQUENCE</scope>
    <source>
        <strain evidence="3">DOB743</strain>
    </source>
</reference>
<keyword evidence="2" id="KW-0472">Membrane</keyword>
<evidence type="ECO:0000313" key="4">
    <source>
        <dbReference type="Proteomes" id="UP000714275"/>
    </source>
</evidence>
<feature type="region of interest" description="Disordered" evidence="1">
    <location>
        <begin position="195"/>
        <end position="227"/>
    </location>
</feature>
<keyword evidence="2" id="KW-0812">Transmembrane</keyword>
<organism evidence="3 4">
    <name type="scientific">Suillus placidus</name>
    <dbReference type="NCBI Taxonomy" id="48579"/>
    <lineage>
        <taxon>Eukaryota</taxon>
        <taxon>Fungi</taxon>
        <taxon>Dikarya</taxon>
        <taxon>Basidiomycota</taxon>
        <taxon>Agaricomycotina</taxon>
        <taxon>Agaricomycetes</taxon>
        <taxon>Agaricomycetidae</taxon>
        <taxon>Boletales</taxon>
        <taxon>Suillineae</taxon>
        <taxon>Suillaceae</taxon>
        <taxon>Suillus</taxon>
    </lineage>
</organism>
<keyword evidence="2" id="KW-1133">Transmembrane helix</keyword>
<feature type="region of interest" description="Disordered" evidence="1">
    <location>
        <begin position="264"/>
        <end position="291"/>
    </location>
</feature>
<keyword evidence="4" id="KW-1185">Reference proteome</keyword>
<feature type="transmembrane region" description="Helical" evidence="2">
    <location>
        <begin position="120"/>
        <end position="145"/>
    </location>
</feature>
<feature type="compositionally biased region" description="Basic and acidic residues" evidence="1">
    <location>
        <begin position="431"/>
        <end position="452"/>
    </location>
</feature>
<comment type="caution">
    <text evidence="3">The sequence shown here is derived from an EMBL/GenBank/DDBJ whole genome shotgun (WGS) entry which is preliminary data.</text>
</comment>
<proteinExistence type="predicted"/>